<dbReference type="Proteomes" id="UP000002279">
    <property type="component" value="Chromosome 5"/>
</dbReference>
<dbReference type="AlphaFoldDB" id="F6ZWT1"/>
<dbReference type="InParanoid" id="F6ZWT1"/>
<name>F6ZWT1_ORNAN</name>
<protein>
    <recommendedName>
        <fullName evidence="3">MORN repeat containing 2</fullName>
    </recommendedName>
</protein>
<dbReference type="PANTHER" id="PTHR46917:SF1">
    <property type="entry name" value="MORN REPEAT-CONTAINING PROTEIN 2"/>
    <property type="match status" value="1"/>
</dbReference>
<dbReference type="STRING" id="9258.ENSOANP00000003271"/>
<evidence type="ECO:0008006" key="3">
    <source>
        <dbReference type="Google" id="ProtNLM"/>
    </source>
</evidence>
<dbReference type="Bgee" id="ENSOANG00000002065">
    <property type="expression patterns" value="Expressed in endometrium"/>
</dbReference>
<dbReference type="Ensembl" id="ENSOANT00000003272.2">
    <property type="protein sequence ID" value="ENSOANP00000003271.2"/>
    <property type="gene ID" value="ENSOANG00000002065.2"/>
</dbReference>
<sequence>MNGSGRLEHPSGAVYKGQFKDKKFHIGTYTFPRGGKYSGNFSENKVEGKVEFTDTQSLERSCTFHCTAIPGLKLTKIADM</sequence>
<evidence type="ECO:0000313" key="2">
    <source>
        <dbReference type="Proteomes" id="UP000002279"/>
    </source>
</evidence>
<dbReference type="SUPFAM" id="SSF82185">
    <property type="entry name" value="Histone H3 K4-specific methyltransferase SET7/9 N-terminal domain"/>
    <property type="match status" value="1"/>
</dbReference>
<dbReference type="Gene3D" id="2.20.110.10">
    <property type="entry name" value="Histone H3 K4-specific methyltransferase SET7/9 N-terminal domain"/>
    <property type="match status" value="1"/>
</dbReference>
<accession>F6ZWT1</accession>
<organism evidence="1 2">
    <name type="scientific">Ornithorhynchus anatinus</name>
    <name type="common">Duckbill platypus</name>
    <dbReference type="NCBI Taxonomy" id="9258"/>
    <lineage>
        <taxon>Eukaryota</taxon>
        <taxon>Metazoa</taxon>
        <taxon>Chordata</taxon>
        <taxon>Craniata</taxon>
        <taxon>Vertebrata</taxon>
        <taxon>Euteleostomi</taxon>
        <taxon>Mammalia</taxon>
        <taxon>Monotremata</taxon>
        <taxon>Ornithorhynchidae</taxon>
        <taxon>Ornithorhynchus</taxon>
    </lineage>
</organism>
<dbReference type="OMA" id="WEDSIIH"/>
<keyword evidence="2" id="KW-1185">Reference proteome</keyword>
<evidence type="ECO:0000313" key="1">
    <source>
        <dbReference type="Ensembl" id="ENSOANP00000003271.2"/>
    </source>
</evidence>
<reference evidence="1" key="3">
    <citation type="submission" date="2025-09" db="UniProtKB">
        <authorList>
            <consortium name="Ensembl"/>
        </authorList>
    </citation>
    <scope>IDENTIFICATION</scope>
    <source>
        <strain evidence="1">Glennie</strain>
    </source>
</reference>
<dbReference type="GeneTree" id="ENSGT00940000166685"/>
<dbReference type="HOGENOM" id="CLU_032017_5_5_1"/>
<proteinExistence type="predicted"/>
<dbReference type="FunCoup" id="F6ZWT1">
    <property type="interactions" value="48"/>
</dbReference>
<reference evidence="1 2" key="1">
    <citation type="journal article" date="2008" name="Nature">
        <title>Genome analysis of the platypus reveals unique signatures of evolution.</title>
        <authorList>
            <person name="Warren W.C."/>
            <person name="Hillier L.W."/>
            <person name="Marshall Graves J.A."/>
            <person name="Birney E."/>
            <person name="Ponting C.P."/>
            <person name="Grutzner F."/>
            <person name="Belov K."/>
            <person name="Miller W."/>
            <person name="Clarke L."/>
            <person name="Chinwalla A.T."/>
            <person name="Yang S.P."/>
            <person name="Heger A."/>
            <person name="Locke D.P."/>
            <person name="Miethke P."/>
            <person name="Waters P.D."/>
            <person name="Veyrunes F."/>
            <person name="Fulton L."/>
            <person name="Fulton B."/>
            <person name="Graves T."/>
            <person name="Wallis J."/>
            <person name="Puente X.S."/>
            <person name="Lopez-Otin C."/>
            <person name="Ordonez G.R."/>
            <person name="Eichler E.E."/>
            <person name="Chen L."/>
            <person name="Cheng Z."/>
            <person name="Deakin J.E."/>
            <person name="Alsop A."/>
            <person name="Thompson K."/>
            <person name="Kirby P."/>
            <person name="Papenfuss A.T."/>
            <person name="Wakefield M.J."/>
            <person name="Olender T."/>
            <person name="Lancet D."/>
            <person name="Huttley G.A."/>
            <person name="Smit A.F."/>
            <person name="Pask A."/>
            <person name="Temple-Smith P."/>
            <person name="Batzer M.A."/>
            <person name="Walker J.A."/>
            <person name="Konkel M.K."/>
            <person name="Harris R.S."/>
            <person name="Whittington C.M."/>
            <person name="Wong E.S."/>
            <person name="Gemmell N.J."/>
            <person name="Buschiazzo E."/>
            <person name="Vargas Jentzsch I.M."/>
            <person name="Merkel A."/>
            <person name="Schmitz J."/>
            <person name="Zemann A."/>
            <person name="Churakov G."/>
            <person name="Kriegs J.O."/>
            <person name="Brosius J."/>
            <person name="Murchison E.P."/>
            <person name="Sachidanandam R."/>
            <person name="Smith C."/>
            <person name="Hannon G.J."/>
            <person name="Tsend-Ayush E."/>
            <person name="McMillan D."/>
            <person name="Attenborough R."/>
            <person name="Rens W."/>
            <person name="Ferguson-Smith M."/>
            <person name="Lefevre C.M."/>
            <person name="Sharp J.A."/>
            <person name="Nicholas K.R."/>
            <person name="Ray D.A."/>
            <person name="Kube M."/>
            <person name="Reinhardt R."/>
            <person name="Pringle T.H."/>
            <person name="Taylor J."/>
            <person name="Jones R.C."/>
            <person name="Nixon B."/>
            <person name="Dacheux J.L."/>
            <person name="Niwa H."/>
            <person name="Sekita Y."/>
            <person name="Huang X."/>
            <person name="Stark A."/>
            <person name="Kheradpour P."/>
            <person name="Kellis M."/>
            <person name="Flicek P."/>
            <person name="Chen Y."/>
            <person name="Webber C."/>
            <person name="Hardison R."/>
            <person name="Nelson J."/>
            <person name="Hallsworth-Pepin K."/>
            <person name="Delehaunty K."/>
            <person name="Markovic C."/>
            <person name="Minx P."/>
            <person name="Feng Y."/>
            <person name="Kremitzki C."/>
            <person name="Mitreva M."/>
            <person name="Glasscock J."/>
            <person name="Wylie T."/>
            <person name="Wohldmann P."/>
            <person name="Thiru P."/>
            <person name="Nhan M.N."/>
            <person name="Pohl C.S."/>
            <person name="Smith S.M."/>
            <person name="Hou S."/>
            <person name="Nefedov M."/>
            <person name="de Jong P.J."/>
            <person name="Renfree M.B."/>
            <person name="Mardis E.R."/>
            <person name="Wilson R.K."/>
        </authorList>
    </citation>
    <scope>NUCLEOTIDE SEQUENCE [LARGE SCALE GENOMIC DNA]</scope>
    <source>
        <strain evidence="1 2">Glennie</strain>
    </source>
</reference>
<reference evidence="1" key="2">
    <citation type="submission" date="2025-08" db="UniProtKB">
        <authorList>
            <consortium name="Ensembl"/>
        </authorList>
    </citation>
    <scope>IDENTIFICATION</scope>
    <source>
        <strain evidence="1">Glennie</strain>
    </source>
</reference>
<dbReference type="InterPro" id="IPR052849">
    <property type="entry name" value="MORN_repeat_protein"/>
</dbReference>
<dbReference type="PANTHER" id="PTHR46917">
    <property type="entry name" value="MORN REPEAT-CONTAINING PROTEIN 2"/>
    <property type="match status" value="1"/>
</dbReference>
<dbReference type="eggNOG" id="ENOG502S53V">
    <property type="taxonomic scope" value="Eukaryota"/>
</dbReference>